<evidence type="ECO:0000313" key="2">
    <source>
        <dbReference type="EMBL" id="CAG11572.1"/>
    </source>
</evidence>
<dbReference type="KEGG" id="tng:GSTEN00033573G001"/>
<reference evidence="2" key="1">
    <citation type="journal article" date="2004" name="Nature">
        <title>Genome duplication in the teleost fish Tetraodon nigroviridis reveals the early vertebrate proto-karyotype.</title>
        <authorList>
            <person name="Jaillon O."/>
            <person name="Aury J.-M."/>
            <person name="Brunet F."/>
            <person name="Petit J.-L."/>
            <person name="Stange-Thomann N."/>
            <person name="Mauceli E."/>
            <person name="Bouneau L."/>
            <person name="Fischer C."/>
            <person name="Ozouf-Costaz C."/>
            <person name="Bernot A."/>
            <person name="Nicaud S."/>
            <person name="Jaffe D."/>
            <person name="Fisher S."/>
            <person name="Lutfalla G."/>
            <person name="Dossat C."/>
            <person name="Segurens B."/>
            <person name="Dasilva C."/>
            <person name="Salanoubat M."/>
            <person name="Levy M."/>
            <person name="Boudet N."/>
            <person name="Castellano S."/>
            <person name="Anthouard V."/>
            <person name="Jubin C."/>
            <person name="Castelli V."/>
            <person name="Katinka M."/>
            <person name="Vacherie B."/>
            <person name="Biemont C."/>
            <person name="Skalli Z."/>
            <person name="Cattolico L."/>
            <person name="Poulain J."/>
            <person name="De Berardinis V."/>
            <person name="Cruaud C."/>
            <person name="Duprat S."/>
            <person name="Brottier P."/>
            <person name="Coutanceau J.-P."/>
            <person name="Gouzy J."/>
            <person name="Parra G."/>
            <person name="Lardier G."/>
            <person name="Chapple C."/>
            <person name="McKernan K.J."/>
            <person name="McEwan P."/>
            <person name="Bosak S."/>
            <person name="Kellis M."/>
            <person name="Volff J.-N."/>
            <person name="Guigo R."/>
            <person name="Zody M.C."/>
            <person name="Mesirov J."/>
            <person name="Lindblad-Toh K."/>
            <person name="Birren B."/>
            <person name="Nusbaum C."/>
            <person name="Kahn D."/>
            <person name="Robinson-Rechavi M."/>
            <person name="Laudet V."/>
            <person name="Schachter V."/>
            <person name="Quetier F."/>
            <person name="Saurin W."/>
            <person name="Scarpelli C."/>
            <person name="Wincker P."/>
            <person name="Lander E.S."/>
            <person name="Weissenbach J."/>
            <person name="Roest Crollius H."/>
        </authorList>
    </citation>
    <scope>NUCLEOTIDE SEQUENCE [LARGE SCALE GENOMIC DNA]</scope>
</reference>
<keyword evidence="1" id="KW-0732">Signal</keyword>
<name>Q4RJ60_TETNG</name>
<reference evidence="2" key="2">
    <citation type="submission" date="2004-02" db="EMBL/GenBank/DDBJ databases">
        <authorList>
            <consortium name="Genoscope"/>
            <consortium name="Whitehead Institute Centre for Genome Research"/>
        </authorList>
    </citation>
    <scope>NUCLEOTIDE SEQUENCE</scope>
</reference>
<proteinExistence type="predicted"/>
<feature type="signal peptide" evidence="1">
    <location>
        <begin position="1"/>
        <end position="23"/>
    </location>
</feature>
<sequence length="74" mass="8490">MWTEVGRLVLLQLFLTELRCAEGKRLFPRGGLASPPQRQTRRGIAVRRQPGLMRSARWVFTHDSHLDRGSHPGQ</sequence>
<dbReference type="EMBL" id="CAAE01015039">
    <property type="protein sequence ID" value="CAG11572.1"/>
    <property type="molecule type" value="Genomic_DNA"/>
</dbReference>
<feature type="chain" id="PRO_5004242865" evidence="1">
    <location>
        <begin position="24"/>
        <end position="74"/>
    </location>
</feature>
<organism evidence="2">
    <name type="scientific">Tetraodon nigroviridis</name>
    <name type="common">Spotted green pufferfish</name>
    <name type="synonym">Chelonodon nigroviridis</name>
    <dbReference type="NCBI Taxonomy" id="99883"/>
    <lineage>
        <taxon>Eukaryota</taxon>
        <taxon>Metazoa</taxon>
        <taxon>Chordata</taxon>
        <taxon>Craniata</taxon>
        <taxon>Vertebrata</taxon>
        <taxon>Euteleostomi</taxon>
        <taxon>Actinopterygii</taxon>
        <taxon>Neopterygii</taxon>
        <taxon>Teleostei</taxon>
        <taxon>Neoteleostei</taxon>
        <taxon>Acanthomorphata</taxon>
        <taxon>Eupercaria</taxon>
        <taxon>Tetraodontiformes</taxon>
        <taxon>Tetradontoidea</taxon>
        <taxon>Tetraodontidae</taxon>
        <taxon>Tetraodon</taxon>
    </lineage>
</organism>
<dbReference type="AlphaFoldDB" id="Q4RJ60"/>
<gene>
    <name evidence="2" type="ORF">GSTENG00033573001</name>
</gene>
<protein>
    <submittedName>
        <fullName evidence="2">(spotted green pufferfish) hypothetical protein</fullName>
    </submittedName>
</protein>
<comment type="caution">
    <text evidence="2">The sequence shown here is derived from an EMBL/GenBank/DDBJ whole genome shotgun (WGS) entry which is preliminary data.</text>
</comment>
<evidence type="ECO:0000256" key="1">
    <source>
        <dbReference type="SAM" id="SignalP"/>
    </source>
</evidence>
<accession>Q4RJ60</accession>